<gene>
    <name evidence="2" type="ORF">JEM65_12005</name>
</gene>
<proteinExistence type="predicted"/>
<keyword evidence="3" id="KW-1185">Reference proteome</keyword>
<keyword evidence="1" id="KW-0812">Transmembrane</keyword>
<evidence type="ECO:0000313" key="2">
    <source>
        <dbReference type="EMBL" id="MBJ7881369.1"/>
    </source>
</evidence>
<feature type="transmembrane region" description="Helical" evidence="1">
    <location>
        <begin position="62"/>
        <end position="81"/>
    </location>
</feature>
<dbReference type="NCBIfam" id="NF037968">
    <property type="entry name" value="SemiSWEET_2"/>
    <property type="match status" value="1"/>
</dbReference>
<dbReference type="GO" id="GO:0051119">
    <property type="term" value="F:sugar transmembrane transporter activity"/>
    <property type="evidence" value="ECO:0007669"/>
    <property type="project" value="InterPro"/>
</dbReference>
<dbReference type="RefSeq" id="WP_199599809.1">
    <property type="nucleotide sequence ID" value="NZ_JAEHJZ010000029.1"/>
</dbReference>
<feature type="transmembrane region" description="Helical" evidence="1">
    <location>
        <begin position="36"/>
        <end position="56"/>
    </location>
</feature>
<dbReference type="GO" id="GO:0016020">
    <property type="term" value="C:membrane"/>
    <property type="evidence" value="ECO:0007669"/>
    <property type="project" value="InterPro"/>
</dbReference>
<dbReference type="InterPro" id="IPR047662">
    <property type="entry name" value="SemiSWEET"/>
</dbReference>
<dbReference type="EMBL" id="JAEHJZ010000029">
    <property type="protein sequence ID" value="MBJ7881369.1"/>
    <property type="molecule type" value="Genomic_DNA"/>
</dbReference>
<evidence type="ECO:0000256" key="1">
    <source>
        <dbReference type="SAM" id="Phobius"/>
    </source>
</evidence>
<evidence type="ECO:0000313" key="3">
    <source>
        <dbReference type="Proteomes" id="UP000662373"/>
    </source>
</evidence>
<sequence>MELEEIIGIVAGVLTTFAVLPQIIKAVRTRAVKDVSPYMFIILCCGVGLWTVYGIFKMDWPIIVTNGVSFILNAVMLYIVVGSSKKQQKEKC</sequence>
<comment type="caution">
    <text evidence="2">The sequence shown here is derived from an EMBL/GenBank/DDBJ whole genome shotgun (WGS) entry which is preliminary data.</text>
</comment>
<reference evidence="2 3" key="1">
    <citation type="submission" date="2020-09" db="EMBL/GenBank/DDBJ databases">
        <title>Draft genome of Gelidibacter salicanalis PAMC21136.</title>
        <authorList>
            <person name="Park H."/>
        </authorList>
    </citation>
    <scope>NUCLEOTIDE SEQUENCE [LARGE SCALE GENOMIC DNA]</scope>
    <source>
        <strain evidence="2 3">PAMC21136</strain>
    </source>
</reference>
<organism evidence="2 3">
    <name type="scientific">Gelidibacter salicanalis</name>
    <dbReference type="NCBI Taxonomy" id="291193"/>
    <lineage>
        <taxon>Bacteria</taxon>
        <taxon>Pseudomonadati</taxon>
        <taxon>Bacteroidota</taxon>
        <taxon>Flavobacteriia</taxon>
        <taxon>Flavobacteriales</taxon>
        <taxon>Flavobacteriaceae</taxon>
        <taxon>Gelidibacter</taxon>
    </lineage>
</organism>
<keyword evidence="2" id="KW-0762">Sugar transport</keyword>
<keyword evidence="2" id="KW-0813">Transport</keyword>
<keyword evidence="1" id="KW-1133">Transmembrane helix</keyword>
<dbReference type="Proteomes" id="UP000662373">
    <property type="component" value="Unassembled WGS sequence"/>
</dbReference>
<dbReference type="AlphaFoldDB" id="A0A934NJG8"/>
<keyword evidence="1" id="KW-0472">Membrane</keyword>
<dbReference type="Pfam" id="PF03083">
    <property type="entry name" value="MtN3_slv"/>
    <property type="match status" value="1"/>
</dbReference>
<name>A0A934NJG8_9FLAO</name>
<dbReference type="InterPro" id="IPR004316">
    <property type="entry name" value="SWEET_rpt"/>
</dbReference>
<feature type="transmembrane region" description="Helical" evidence="1">
    <location>
        <begin position="6"/>
        <end position="24"/>
    </location>
</feature>
<protein>
    <submittedName>
        <fullName evidence="2">SemiSWEET family sugar transporter</fullName>
    </submittedName>
</protein>
<accession>A0A934NJG8</accession>
<dbReference type="Gene3D" id="1.20.1280.290">
    <property type="match status" value="1"/>
</dbReference>